<evidence type="ECO:0008006" key="3">
    <source>
        <dbReference type="Google" id="ProtNLM"/>
    </source>
</evidence>
<sequence length="64" mass="7153">MYAGAFPSLSVAWVEVLIRHFELTHGQWRQQHSPTPDGLAMQEQSLRAAITRLHQLGLRAVASS</sequence>
<reference evidence="1 2" key="1">
    <citation type="submission" date="2020-05" db="EMBL/GenBank/DDBJ databases">
        <title>Ramlibacter rhizophilus sp. nov., isolated from rhizosphere soil of national flower Mugunghwa from South Korea.</title>
        <authorList>
            <person name="Zheng-Fei Y."/>
            <person name="Huan T."/>
        </authorList>
    </citation>
    <scope>NUCLEOTIDE SEQUENCE [LARGE SCALE GENOMIC DNA]</scope>
    <source>
        <strain evidence="1 2">H242</strain>
    </source>
</reference>
<reference evidence="1 2" key="2">
    <citation type="submission" date="2020-05" db="EMBL/GenBank/DDBJ databases">
        <authorList>
            <person name="Khan S.A."/>
            <person name="Jeon C.O."/>
            <person name="Chun B.H."/>
        </authorList>
    </citation>
    <scope>NUCLEOTIDE SEQUENCE [LARGE SCALE GENOMIC DNA]</scope>
    <source>
        <strain evidence="1 2">H242</strain>
    </source>
</reference>
<gene>
    <name evidence="1" type="ORF">HK414_11375</name>
</gene>
<accession>A0ABX6P2D2</accession>
<dbReference type="Proteomes" id="UP000500826">
    <property type="component" value="Chromosome"/>
</dbReference>
<proteinExistence type="predicted"/>
<keyword evidence="2" id="KW-1185">Reference proteome</keyword>
<evidence type="ECO:0000313" key="2">
    <source>
        <dbReference type="Proteomes" id="UP000500826"/>
    </source>
</evidence>
<evidence type="ECO:0000313" key="1">
    <source>
        <dbReference type="EMBL" id="QJW84222.1"/>
    </source>
</evidence>
<protein>
    <recommendedName>
        <fullName evidence="3">Transposase</fullName>
    </recommendedName>
</protein>
<name>A0ABX6P2D2_9BURK</name>
<organism evidence="1 2">
    <name type="scientific">Ramlibacter terrae</name>
    <dbReference type="NCBI Taxonomy" id="2732511"/>
    <lineage>
        <taxon>Bacteria</taxon>
        <taxon>Pseudomonadati</taxon>
        <taxon>Pseudomonadota</taxon>
        <taxon>Betaproteobacteria</taxon>
        <taxon>Burkholderiales</taxon>
        <taxon>Comamonadaceae</taxon>
        <taxon>Ramlibacter</taxon>
    </lineage>
</organism>
<dbReference type="EMBL" id="CP053418">
    <property type="protein sequence ID" value="QJW84222.1"/>
    <property type="molecule type" value="Genomic_DNA"/>
</dbReference>